<feature type="region of interest" description="Disordered" evidence="6">
    <location>
        <begin position="421"/>
        <end position="450"/>
    </location>
</feature>
<evidence type="ECO:0000256" key="5">
    <source>
        <dbReference type="SAM" id="Coils"/>
    </source>
</evidence>
<dbReference type="InterPro" id="IPR004883">
    <property type="entry name" value="LOB"/>
</dbReference>
<reference evidence="8" key="1">
    <citation type="submission" date="2020-06" db="EMBL/GenBank/DDBJ databases">
        <authorList>
            <person name="Li T."/>
            <person name="Hu X."/>
            <person name="Zhang T."/>
            <person name="Song X."/>
            <person name="Zhang H."/>
            <person name="Dai N."/>
            <person name="Sheng W."/>
            <person name="Hou X."/>
            <person name="Wei L."/>
        </authorList>
    </citation>
    <scope>NUCLEOTIDE SEQUENCE</scope>
    <source>
        <strain evidence="8">3651</strain>
        <tissue evidence="8">Leaf</tissue>
    </source>
</reference>
<evidence type="ECO:0000256" key="2">
    <source>
        <dbReference type="ARBA" id="ARBA00005474"/>
    </source>
</evidence>
<sequence length="450" mass="50614">MSFRSPCAACKHLRRKCEKECVFAPYFPADNLTKFTNVHKVYGATNVAKILKELSTDNEREEAVKSLAYEAEFRLREPIYGCVGVVAVLQKKLKQVHHDLECAKQELSNYIGPSAMLPQQQPQLNFGPSVYQMMPPHVQQMMAPHGGQLVIREPNLQEQQHQPQQFLDAQQLLAMAAAMEQERLRAYEQQLLQLQPQQQQEQELLRAYEQQQLQQQQQEQELLRVYEQQQLQQQQQEQELLRAYEQQLQLELGHGLVRFNNVLDDGAGPSTATGEQQLQLELGHGLVRFNNVLDDGAGPSTATGEQQLQLELGHGLVRFNNVLDDGAGPSTATGEQQLQLELGHGLVRFNNVLDDGAGPSTATGFNAMPVEAPAAEADDMQPFLALGGSYETNPYHPQEHSLCPPNPDQLQLVATEELLLQQQEQEQEQQNHLQETLQQLAQPQTSLSLQ</sequence>
<reference evidence="8" key="2">
    <citation type="journal article" date="2024" name="Plant">
        <title>Genomic evolution and insights into agronomic trait innovations of Sesamum species.</title>
        <authorList>
            <person name="Miao H."/>
            <person name="Wang L."/>
            <person name="Qu L."/>
            <person name="Liu H."/>
            <person name="Sun Y."/>
            <person name="Le M."/>
            <person name="Wang Q."/>
            <person name="Wei S."/>
            <person name="Zheng Y."/>
            <person name="Lin W."/>
            <person name="Duan Y."/>
            <person name="Cao H."/>
            <person name="Xiong S."/>
            <person name="Wang X."/>
            <person name="Wei L."/>
            <person name="Li C."/>
            <person name="Ma Q."/>
            <person name="Ju M."/>
            <person name="Zhao R."/>
            <person name="Li G."/>
            <person name="Mu C."/>
            <person name="Tian Q."/>
            <person name="Mei H."/>
            <person name="Zhang T."/>
            <person name="Gao T."/>
            <person name="Zhang H."/>
        </authorList>
    </citation>
    <scope>NUCLEOTIDE SEQUENCE</scope>
    <source>
        <strain evidence="8">3651</strain>
    </source>
</reference>
<evidence type="ECO:0000256" key="3">
    <source>
        <dbReference type="ARBA" id="ARBA00022473"/>
    </source>
</evidence>
<evidence type="ECO:0000256" key="4">
    <source>
        <dbReference type="ARBA" id="ARBA00023242"/>
    </source>
</evidence>
<dbReference type="GO" id="GO:0005634">
    <property type="term" value="C:nucleus"/>
    <property type="evidence" value="ECO:0007669"/>
    <property type="project" value="UniProtKB-SubCell"/>
</dbReference>
<feature type="compositionally biased region" description="Low complexity" evidence="6">
    <location>
        <begin position="421"/>
        <end position="440"/>
    </location>
</feature>
<feature type="coiled-coil region" evidence="5">
    <location>
        <begin position="201"/>
        <end position="247"/>
    </location>
</feature>
<evidence type="ECO:0000256" key="1">
    <source>
        <dbReference type="ARBA" id="ARBA00004123"/>
    </source>
</evidence>
<proteinExistence type="inferred from homology"/>
<keyword evidence="3" id="KW-0217">Developmental protein</keyword>
<organism evidence="8 9">
    <name type="scientific">Sesamum alatum</name>
    <dbReference type="NCBI Taxonomy" id="300844"/>
    <lineage>
        <taxon>Eukaryota</taxon>
        <taxon>Viridiplantae</taxon>
        <taxon>Streptophyta</taxon>
        <taxon>Embryophyta</taxon>
        <taxon>Tracheophyta</taxon>
        <taxon>Spermatophyta</taxon>
        <taxon>Magnoliopsida</taxon>
        <taxon>eudicotyledons</taxon>
        <taxon>Gunneridae</taxon>
        <taxon>Pentapetalae</taxon>
        <taxon>asterids</taxon>
        <taxon>lamiids</taxon>
        <taxon>Lamiales</taxon>
        <taxon>Pedaliaceae</taxon>
        <taxon>Sesamum</taxon>
    </lineage>
</organism>
<evidence type="ECO:0000256" key="6">
    <source>
        <dbReference type="SAM" id="MobiDB-lite"/>
    </source>
</evidence>
<gene>
    <name evidence="8" type="ORF">Salat_1403500</name>
</gene>
<feature type="domain" description="LOB" evidence="7">
    <location>
        <begin position="5"/>
        <end position="107"/>
    </location>
</feature>
<keyword evidence="4" id="KW-0539">Nucleus</keyword>
<dbReference type="Pfam" id="PF03195">
    <property type="entry name" value="LOB"/>
    <property type="match status" value="1"/>
</dbReference>
<feature type="compositionally biased region" description="Polar residues" evidence="6">
    <location>
        <begin position="441"/>
        <end position="450"/>
    </location>
</feature>
<dbReference type="AlphaFoldDB" id="A0AAE2CLI5"/>
<keyword evidence="5" id="KW-0175">Coiled coil</keyword>
<keyword evidence="9" id="KW-1185">Reference proteome</keyword>
<comment type="subcellular location">
    <subcellularLocation>
        <location evidence="1">Nucleus</location>
    </subcellularLocation>
</comment>
<comment type="caution">
    <text evidence="8">The sequence shown here is derived from an EMBL/GenBank/DDBJ whole genome shotgun (WGS) entry which is preliminary data.</text>
</comment>
<dbReference type="Proteomes" id="UP001293254">
    <property type="component" value="Unassembled WGS sequence"/>
</dbReference>
<dbReference type="PROSITE" id="PS50891">
    <property type="entry name" value="LOB"/>
    <property type="match status" value="1"/>
</dbReference>
<dbReference type="EMBL" id="JACGWO010000005">
    <property type="protein sequence ID" value="KAK4426349.1"/>
    <property type="molecule type" value="Genomic_DNA"/>
</dbReference>
<protein>
    <submittedName>
        <fullName evidence="8">LOB domain-containing protein 36</fullName>
    </submittedName>
</protein>
<dbReference type="PANTHER" id="PTHR31301:SF83">
    <property type="entry name" value="PROTEIN ASYMMETRIC LEAVES 2"/>
    <property type="match status" value="1"/>
</dbReference>
<dbReference type="PANTHER" id="PTHR31301">
    <property type="entry name" value="LOB DOMAIN-CONTAINING PROTEIN 4-RELATED"/>
    <property type="match status" value="1"/>
</dbReference>
<evidence type="ECO:0000313" key="8">
    <source>
        <dbReference type="EMBL" id="KAK4426349.1"/>
    </source>
</evidence>
<accession>A0AAE2CLI5</accession>
<comment type="similarity">
    <text evidence="2">Belongs to the LOB domain-containing protein family.</text>
</comment>
<evidence type="ECO:0000259" key="7">
    <source>
        <dbReference type="PROSITE" id="PS50891"/>
    </source>
</evidence>
<name>A0AAE2CLI5_9LAMI</name>
<evidence type="ECO:0000313" key="9">
    <source>
        <dbReference type="Proteomes" id="UP001293254"/>
    </source>
</evidence>